<keyword evidence="1" id="KW-0472">Membrane</keyword>
<feature type="transmembrane region" description="Helical" evidence="1">
    <location>
        <begin position="85"/>
        <end position="104"/>
    </location>
</feature>
<sequence length="150" mass="16057">MTDWGPVFVAVVLFILLTPGLLIQIPGHSRFVEFSNFQTSGASILVHSLLYFALICILLLAIGFHLCANLSSTSSGGPGGGMADWGPVLIGVVLFVLLQPGLLFQFPGNNKNLEFGSMKTNGKSIAVHTLIFFALYAILILAVHVHIYTG</sequence>
<dbReference type="GeneID" id="113723089"/>
<dbReference type="Proteomes" id="UP001652660">
    <property type="component" value="Chromosome 7e"/>
</dbReference>
<dbReference type="Pfam" id="PF11820">
    <property type="entry name" value="DUF3339"/>
    <property type="match status" value="2"/>
</dbReference>
<name>A0ABM4V8A9_COFAR</name>
<evidence type="ECO:0000313" key="3">
    <source>
        <dbReference type="RefSeq" id="XP_071915766.1"/>
    </source>
</evidence>
<dbReference type="InterPro" id="IPR021775">
    <property type="entry name" value="DUF3339"/>
</dbReference>
<keyword evidence="1" id="KW-0812">Transmembrane</keyword>
<dbReference type="PANTHER" id="PTHR33128:SF55">
    <property type="entry name" value="TRANSMEMBRANE PROTEIN"/>
    <property type="match status" value="1"/>
</dbReference>
<evidence type="ECO:0000256" key="1">
    <source>
        <dbReference type="SAM" id="Phobius"/>
    </source>
</evidence>
<dbReference type="PANTHER" id="PTHR33128">
    <property type="entry name" value="OS05G0103400 PROTEIN"/>
    <property type="match status" value="1"/>
</dbReference>
<dbReference type="RefSeq" id="XP_071915766.1">
    <property type="nucleotide sequence ID" value="XM_072059665.1"/>
</dbReference>
<protein>
    <submittedName>
        <fullName evidence="3">Uncharacterized protein isoform X2</fullName>
    </submittedName>
</protein>
<accession>A0ABM4V8A9</accession>
<reference evidence="3" key="1">
    <citation type="submission" date="2025-08" db="UniProtKB">
        <authorList>
            <consortium name="RefSeq"/>
        </authorList>
    </citation>
    <scope>IDENTIFICATION</scope>
    <source>
        <tissue evidence="3">Leaves</tissue>
    </source>
</reference>
<proteinExistence type="predicted"/>
<feature type="transmembrane region" description="Helical" evidence="1">
    <location>
        <begin position="125"/>
        <end position="147"/>
    </location>
</feature>
<feature type="transmembrane region" description="Helical" evidence="1">
    <location>
        <begin position="44"/>
        <end position="65"/>
    </location>
</feature>
<gene>
    <name evidence="3" type="primary">LOC113723089</name>
</gene>
<keyword evidence="2" id="KW-1185">Reference proteome</keyword>
<keyword evidence="1" id="KW-1133">Transmembrane helix</keyword>
<evidence type="ECO:0000313" key="2">
    <source>
        <dbReference type="Proteomes" id="UP001652660"/>
    </source>
</evidence>
<organism evidence="2 3">
    <name type="scientific">Coffea arabica</name>
    <name type="common">Arabian coffee</name>
    <dbReference type="NCBI Taxonomy" id="13443"/>
    <lineage>
        <taxon>Eukaryota</taxon>
        <taxon>Viridiplantae</taxon>
        <taxon>Streptophyta</taxon>
        <taxon>Embryophyta</taxon>
        <taxon>Tracheophyta</taxon>
        <taxon>Spermatophyta</taxon>
        <taxon>Magnoliopsida</taxon>
        <taxon>eudicotyledons</taxon>
        <taxon>Gunneridae</taxon>
        <taxon>Pentapetalae</taxon>
        <taxon>asterids</taxon>
        <taxon>lamiids</taxon>
        <taxon>Gentianales</taxon>
        <taxon>Rubiaceae</taxon>
        <taxon>Ixoroideae</taxon>
        <taxon>Gardenieae complex</taxon>
        <taxon>Bertiereae - Coffeeae clade</taxon>
        <taxon>Coffeeae</taxon>
        <taxon>Coffea</taxon>
    </lineage>
</organism>
<feature type="transmembrane region" description="Helical" evidence="1">
    <location>
        <begin position="6"/>
        <end position="23"/>
    </location>
</feature>